<dbReference type="InterPro" id="IPR002123">
    <property type="entry name" value="Plipid/glycerol_acylTrfase"/>
</dbReference>
<dbReference type="GO" id="GO:0006654">
    <property type="term" value="P:phosphatidic acid biosynthetic process"/>
    <property type="evidence" value="ECO:0007669"/>
    <property type="project" value="TreeGrafter"/>
</dbReference>
<evidence type="ECO:0000256" key="1">
    <source>
        <dbReference type="ARBA" id="ARBA00022679"/>
    </source>
</evidence>
<proteinExistence type="predicted"/>
<dbReference type="GO" id="GO:0003841">
    <property type="term" value="F:1-acylglycerol-3-phosphate O-acyltransferase activity"/>
    <property type="evidence" value="ECO:0007669"/>
    <property type="project" value="TreeGrafter"/>
</dbReference>
<name>A0A1M6XD50_9BACL</name>
<dbReference type="Proteomes" id="UP000184016">
    <property type="component" value="Unassembled WGS sequence"/>
</dbReference>
<keyword evidence="5" id="KW-1185">Reference proteome</keyword>
<dbReference type="RefSeq" id="WP_242650343.1">
    <property type="nucleotide sequence ID" value="NZ_FRAF01000033.1"/>
</dbReference>
<gene>
    <name evidence="4" type="ORF">SAMN05443507_13322</name>
</gene>
<accession>A0A1M6XD50</accession>
<protein>
    <submittedName>
        <fullName evidence="4">1-acyl-sn-glycerol-3-phosphate acyltransferase</fullName>
    </submittedName>
</protein>
<dbReference type="SUPFAM" id="SSF69593">
    <property type="entry name" value="Glycerol-3-phosphate (1)-acyltransferase"/>
    <property type="match status" value="1"/>
</dbReference>
<feature type="domain" description="Phospholipid/glycerol acyltransferase" evidence="3">
    <location>
        <begin position="45"/>
        <end position="157"/>
    </location>
</feature>
<keyword evidence="1 4" id="KW-0808">Transferase</keyword>
<dbReference type="STRING" id="1830138.SAMN05443507_13322"/>
<dbReference type="EMBL" id="FRAF01000033">
    <property type="protein sequence ID" value="SHL03886.1"/>
    <property type="molecule type" value="Genomic_DNA"/>
</dbReference>
<evidence type="ECO:0000256" key="2">
    <source>
        <dbReference type="ARBA" id="ARBA00023315"/>
    </source>
</evidence>
<evidence type="ECO:0000313" key="4">
    <source>
        <dbReference type="EMBL" id="SHL03886.1"/>
    </source>
</evidence>
<dbReference type="SMART" id="SM00563">
    <property type="entry name" value="PlsC"/>
    <property type="match status" value="1"/>
</dbReference>
<dbReference type="CDD" id="cd07989">
    <property type="entry name" value="LPLAT_AGPAT-like"/>
    <property type="match status" value="1"/>
</dbReference>
<keyword evidence="2 4" id="KW-0012">Acyltransferase</keyword>
<dbReference type="AlphaFoldDB" id="A0A1M6XD50"/>
<reference evidence="5" key="1">
    <citation type="submission" date="2016-11" db="EMBL/GenBank/DDBJ databases">
        <authorList>
            <person name="Varghese N."/>
            <person name="Submissions S."/>
        </authorList>
    </citation>
    <scope>NUCLEOTIDE SEQUENCE [LARGE SCALE GENOMIC DNA]</scope>
    <source>
        <strain evidence="5">USBA-503</strain>
    </source>
</reference>
<evidence type="ECO:0000313" key="5">
    <source>
        <dbReference type="Proteomes" id="UP000184016"/>
    </source>
</evidence>
<evidence type="ECO:0000259" key="3">
    <source>
        <dbReference type="SMART" id="SM00563"/>
    </source>
</evidence>
<organism evidence="4 5">
    <name type="scientific">Alicyclobacillus tolerans</name>
    <dbReference type="NCBI Taxonomy" id="90970"/>
    <lineage>
        <taxon>Bacteria</taxon>
        <taxon>Bacillati</taxon>
        <taxon>Bacillota</taxon>
        <taxon>Bacilli</taxon>
        <taxon>Bacillales</taxon>
        <taxon>Alicyclobacillaceae</taxon>
        <taxon>Alicyclobacillus</taxon>
    </lineage>
</organism>
<dbReference type="PANTHER" id="PTHR10434:SF11">
    <property type="entry name" value="1-ACYL-SN-GLYCEROL-3-PHOSPHATE ACYLTRANSFERASE"/>
    <property type="match status" value="1"/>
</dbReference>
<dbReference type="Pfam" id="PF01553">
    <property type="entry name" value="Acyltransferase"/>
    <property type="match status" value="1"/>
</dbReference>
<sequence>MSAGQYKPPIPYPLYWFCRLIVSLFFHSLFRIEIIGSEKIPDGSVILASNHINNLDPPLLGITTTRHLMFMAKAELFKYPILSWGLKLLGGFPVRRGENDKNAMRYAIQILQQGACLVIFPEGHRSMSGRLGKPMPGVGLIAKRSEAAIVPIAISGKYKIFHKITVRYGDPIFIEPSQSSQEIANKIMENISELLEK</sequence>
<dbReference type="PANTHER" id="PTHR10434">
    <property type="entry name" value="1-ACYL-SN-GLYCEROL-3-PHOSPHATE ACYLTRANSFERASE"/>
    <property type="match status" value="1"/>
</dbReference>